<feature type="transmembrane region" description="Helical" evidence="6">
    <location>
        <begin position="64"/>
        <end position="80"/>
    </location>
</feature>
<dbReference type="Proteomes" id="UP000320776">
    <property type="component" value="Chromosome"/>
</dbReference>
<keyword evidence="4 6" id="KW-1133">Transmembrane helix</keyword>
<accession>A0A517DUE1</accession>
<keyword evidence="5 6" id="KW-0472">Membrane</keyword>
<evidence type="ECO:0000256" key="4">
    <source>
        <dbReference type="ARBA" id="ARBA00022989"/>
    </source>
</evidence>
<dbReference type="GO" id="GO:0016020">
    <property type="term" value="C:membrane"/>
    <property type="evidence" value="ECO:0007669"/>
    <property type="project" value="UniProtKB-SubCell"/>
</dbReference>
<evidence type="ECO:0000256" key="3">
    <source>
        <dbReference type="ARBA" id="ARBA00022692"/>
    </source>
</evidence>
<comment type="caution">
    <text evidence="6">Lacks conserved residue(s) required for the propagation of feature annotation.</text>
</comment>
<reference evidence="7 8" key="1">
    <citation type="submission" date="2019-02" db="EMBL/GenBank/DDBJ databases">
        <title>Closed genome of Sporomusa termitida DSM 4440.</title>
        <authorList>
            <person name="Poehlein A."/>
            <person name="Daniel R."/>
        </authorList>
    </citation>
    <scope>NUCLEOTIDE SEQUENCE [LARGE SCALE GENOMIC DNA]</scope>
    <source>
        <strain evidence="7 8">DSM 4440</strain>
    </source>
</reference>
<keyword evidence="8" id="KW-1185">Reference proteome</keyword>
<name>A0A517DUE1_9FIRM</name>
<protein>
    <recommendedName>
        <fullName evidence="6">GDT1 family protein</fullName>
    </recommendedName>
</protein>
<evidence type="ECO:0000256" key="5">
    <source>
        <dbReference type="ARBA" id="ARBA00023136"/>
    </source>
</evidence>
<dbReference type="OrthoDB" id="9801356at2"/>
<dbReference type="KEGG" id="sted:SPTER_22450"/>
<sequence length="88" mass="9743">MIPVWLGTTAGMMIANAIGILIGVVLGKKIPERLVKWFAALVFICFGVYGLYEYLPRELLTTPFILGGIAVIFLSIFFIAPKRDDKLP</sequence>
<evidence type="ECO:0000256" key="6">
    <source>
        <dbReference type="RuleBase" id="RU365102"/>
    </source>
</evidence>
<evidence type="ECO:0000256" key="1">
    <source>
        <dbReference type="ARBA" id="ARBA00004141"/>
    </source>
</evidence>
<evidence type="ECO:0000256" key="2">
    <source>
        <dbReference type="ARBA" id="ARBA00009190"/>
    </source>
</evidence>
<dbReference type="GO" id="GO:0046873">
    <property type="term" value="F:metal ion transmembrane transporter activity"/>
    <property type="evidence" value="ECO:0007669"/>
    <property type="project" value="InterPro"/>
</dbReference>
<dbReference type="EMBL" id="CP036259">
    <property type="protein sequence ID" value="QDR80906.1"/>
    <property type="molecule type" value="Genomic_DNA"/>
</dbReference>
<comment type="similarity">
    <text evidence="2 6">Belongs to the GDT1 family.</text>
</comment>
<proteinExistence type="inferred from homology"/>
<dbReference type="Pfam" id="PF01169">
    <property type="entry name" value="GDT1"/>
    <property type="match status" value="1"/>
</dbReference>
<keyword evidence="3 6" id="KW-0812">Transmembrane</keyword>
<dbReference type="AlphaFoldDB" id="A0A517DUE1"/>
<feature type="transmembrane region" description="Helical" evidence="6">
    <location>
        <begin position="34"/>
        <end position="52"/>
    </location>
</feature>
<feature type="transmembrane region" description="Helical" evidence="6">
    <location>
        <begin position="6"/>
        <end position="27"/>
    </location>
</feature>
<comment type="subcellular location">
    <subcellularLocation>
        <location evidence="1 6">Membrane</location>
        <topology evidence="1 6">Multi-pass membrane protein</topology>
    </subcellularLocation>
</comment>
<dbReference type="RefSeq" id="WP_144350461.1">
    <property type="nucleotide sequence ID" value="NZ_CP036259.1"/>
</dbReference>
<evidence type="ECO:0000313" key="7">
    <source>
        <dbReference type="EMBL" id="QDR80906.1"/>
    </source>
</evidence>
<dbReference type="InterPro" id="IPR001727">
    <property type="entry name" value="GDT1-like"/>
</dbReference>
<evidence type="ECO:0000313" key="8">
    <source>
        <dbReference type="Proteomes" id="UP000320776"/>
    </source>
</evidence>
<organism evidence="7 8">
    <name type="scientific">Sporomusa termitida</name>
    <dbReference type="NCBI Taxonomy" id="2377"/>
    <lineage>
        <taxon>Bacteria</taxon>
        <taxon>Bacillati</taxon>
        <taxon>Bacillota</taxon>
        <taxon>Negativicutes</taxon>
        <taxon>Selenomonadales</taxon>
        <taxon>Sporomusaceae</taxon>
        <taxon>Sporomusa</taxon>
    </lineage>
</organism>
<gene>
    <name evidence="7" type="ORF">SPTER_22450</name>
</gene>